<dbReference type="Proteomes" id="UP001479436">
    <property type="component" value="Unassembled WGS sequence"/>
</dbReference>
<dbReference type="SUPFAM" id="SSF50475">
    <property type="entry name" value="FMN-binding split barrel"/>
    <property type="match status" value="1"/>
</dbReference>
<evidence type="ECO:0000313" key="2">
    <source>
        <dbReference type="EMBL" id="KAK9764674.1"/>
    </source>
</evidence>
<dbReference type="Gene3D" id="2.30.110.10">
    <property type="entry name" value="Electron Transport, Fmn-binding Protein, Chain A"/>
    <property type="match status" value="1"/>
</dbReference>
<protein>
    <recommendedName>
        <fullName evidence="1">Pyridoxamine 5'-phosphate oxidase Alr4036 family FMN-binding domain-containing protein</fullName>
    </recommendedName>
</protein>
<gene>
    <name evidence="2" type="ORF">K7432_007634</name>
</gene>
<proteinExistence type="predicted"/>
<feature type="domain" description="Pyridoxamine 5'-phosphate oxidase Alr4036 family FMN-binding" evidence="1">
    <location>
        <begin position="4"/>
        <end position="108"/>
    </location>
</feature>
<keyword evidence="3" id="KW-1185">Reference proteome</keyword>
<dbReference type="InterPro" id="IPR012349">
    <property type="entry name" value="Split_barrel_FMN-bd"/>
</dbReference>
<reference evidence="2 3" key="1">
    <citation type="submission" date="2023-04" db="EMBL/GenBank/DDBJ databases">
        <title>Genome of Basidiobolus ranarum AG-B5.</title>
        <authorList>
            <person name="Stajich J.E."/>
            <person name="Carter-House D."/>
            <person name="Gryganskyi A."/>
        </authorList>
    </citation>
    <scope>NUCLEOTIDE SEQUENCE [LARGE SCALE GENOMIC DNA]</scope>
    <source>
        <strain evidence="2 3">AG-B5</strain>
    </source>
</reference>
<sequence>MTYAPWKTILQKTLENNIKNRKDAVFTQLATTSIKERPTVRTVVFRGFSGETSSGDNDPKVTSDLLQFTTHVDSTKVQEIVNNPWCEVCWWLPETNEQFRFSGKAYIIPSTNHTLYKAYPELDAHFQNFSGSFDWEQERVAAWRSMSPGMKASFAWPKPGAPRIEEDSVFIPKVEEGENQEYLVRKSLDNFALLVVVPDTLDHVELSKKPNERRVYVKNESTWTVEELNP</sequence>
<accession>A0ABR2WT07</accession>
<dbReference type="Pfam" id="PF12766">
    <property type="entry name" value="Pyridox_oxase_2"/>
    <property type="match status" value="1"/>
</dbReference>
<dbReference type="PANTHER" id="PTHR28243">
    <property type="entry name" value="AGL049CP"/>
    <property type="match status" value="1"/>
</dbReference>
<dbReference type="InterPro" id="IPR024624">
    <property type="entry name" value="Pyridox_Oxase_Alr4036_FMN-bd"/>
</dbReference>
<evidence type="ECO:0000313" key="3">
    <source>
        <dbReference type="Proteomes" id="UP001479436"/>
    </source>
</evidence>
<dbReference type="PANTHER" id="PTHR28243:SF1">
    <property type="entry name" value="PYRIDOXAMINE 5'-PHOSPHATE OXIDASE ALR4036 FAMILY FMN-BINDING DOMAIN-CONTAINING PROTEIN"/>
    <property type="match status" value="1"/>
</dbReference>
<organism evidence="2 3">
    <name type="scientific">Basidiobolus ranarum</name>
    <dbReference type="NCBI Taxonomy" id="34480"/>
    <lineage>
        <taxon>Eukaryota</taxon>
        <taxon>Fungi</taxon>
        <taxon>Fungi incertae sedis</taxon>
        <taxon>Zoopagomycota</taxon>
        <taxon>Entomophthoromycotina</taxon>
        <taxon>Basidiobolomycetes</taxon>
        <taxon>Basidiobolales</taxon>
        <taxon>Basidiobolaceae</taxon>
        <taxon>Basidiobolus</taxon>
    </lineage>
</organism>
<dbReference type="EMBL" id="JASJQH010000386">
    <property type="protein sequence ID" value="KAK9764674.1"/>
    <property type="molecule type" value="Genomic_DNA"/>
</dbReference>
<comment type="caution">
    <text evidence="2">The sequence shown here is derived from an EMBL/GenBank/DDBJ whole genome shotgun (WGS) entry which is preliminary data.</text>
</comment>
<name>A0ABR2WT07_9FUNG</name>
<evidence type="ECO:0000259" key="1">
    <source>
        <dbReference type="Pfam" id="PF12766"/>
    </source>
</evidence>